<feature type="transmembrane region" description="Helical" evidence="9">
    <location>
        <begin position="247"/>
        <end position="267"/>
    </location>
</feature>
<feature type="transmembrane region" description="Helical" evidence="9">
    <location>
        <begin position="140"/>
        <end position="163"/>
    </location>
</feature>
<keyword evidence="6 9" id="KW-0472">Membrane</keyword>
<feature type="compositionally biased region" description="Low complexity" evidence="8">
    <location>
        <begin position="458"/>
        <end position="468"/>
    </location>
</feature>
<feature type="transmembrane region" description="Helical" evidence="9">
    <location>
        <begin position="297"/>
        <end position="321"/>
    </location>
</feature>
<dbReference type="InterPro" id="IPR018584">
    <property type="entry name" value="GT87"/>
</dbReference>
<accession>A0A967B4T2</accession>
<evidence type="ECO:0000256" key="8">
    <source>
        <dbReference type="SAM" id="MobiDB-lite"/>
    </source>
</evidence>
<feature type="transmembrane region" description="Helical" evidence="9">
    <location>
        <begin position="175"/>
        <end position="203"/>
    </location>
</feature>
<comment type="subcellular location">
    <subcellularLocation>
        <location evidence="1">Cell membrane</location>
        <topology evidence="1">Multi-pass membrane protein</topology>
    </subcellularLocation>
</comment>
<evidence type="ECO:0000313" key="10">
    <source>
        <dbReference type="EMBL" id="NHN57280.1"/>
    </source>
</evidence>
<feature type="transmembrane region" description="Helical" evidence="9">
    <location>
        <begin position="370"/>
        <end position="389"/>
    </location>
</feature>
<feature type="transmembrane region" description="Helical" evidence="9">
    <location>
        <begin position="209"/>
        <end position="235"/>
    </location>
</feature>
<dbReference type="Pfam" id="PF09594">
    <property type="entry name" value="GT87"/>
    <property type="match status" value="1"/>
</dbReference>
<dbReference type="GO" id="GO:0005886">
    <property type="term" value="C:plasma membrane"/>
    <property type="evidence" value="ECO:0007669"/>
    <property type="project" value="UniProtKB-SubCell"/>
</dbReference>
<evidence type="ECO:0000256" key="6">
    <source>
        <dbReference type="ARBA" id="ARBA00023136"/>
    </source>
</evidence>
<name>A0A967B4T2_9MICO</name>
<feature type="transmembrane region" description="Helical" evidence="9">
    <location>
        <begin position="401"/>
        <end position="422"/>
    </location>
</feature>
<organism evidence="10 11">
    <name type="scientific">Metallococcus carri</name>
    <dbReference type="NCBI Taxonomy" id="1656884"/>
    <lineage>
        <taxon>Bacteria</taxon>
        <taxon>Bacillati</taxon>
        <taxon>Actinomycetota</taxon>
        <taxon>Actinomycetes</taxon>
        <taxon>Micrococcales</taxon>
        <taxon>Dermacoccaceae</taxon>
        <taxon>Metallococcus</taxon>
    </lineage>
</organism>
<feature type="region of interest" description="Disordered" evidence="8">
    <location>
        <begin position="458"/>
        <end position="480"/>
    </location>
</feature>
<keyword evidence="2" id="KW-1003">Cell membrane</keyword>
<dbReference type="RefSeq" id="WP_166198432.1">
    <property type="nucleotide sequence ID" value="NZ_JAAOIV010000014.1"/>
</dbReference>
<reference evidence="10" key="1">
    <citation type="submission" date="2020-03" db="EMBL/GenBank/DDBJ databases">
        <title>Draft sequencing of Calidifontibacter sp. DB0510.</title>
        <authorList>
            <person name="Kim D.-U."/>
        </authorList>
    </citation>
    <scope>NUCLEOTIDE SEQUENCE</scope>
    <source>
        <strain evidence="10">DB0510</strain>
    </source>
</reference>
<comment type="caution">
    <text evidence="10">The sequence shown here is derived from an EMBL/GenBank/DDBJ whole genome shotgun (WGS) entry which is preliminary data.</text>
</comment>
<gene>
    <name evidence="10" type="ORF">G9U51_16030</name>
</gene>
<keyword evidence="11" id="KW-1185">Reference proteome</keyword>
<evidence type="ECO:0000256" key="9">
    <source>
        <dbReference type="SAM" id="Phobius"/>
    </source>
</evidence>
<dbReference type="AlphaFoldDB" id="A0A967B4T2"/>
<evidence type="ECO:0000256" key="5">
    <source>
        <dbReference type="ARBA" id="ARBA00022989"/>
    </source>
</evidence>
<evidence type="ECO:0000256" key="4">
    <source>
        <dbReference type="ARBA" id="ARBA00022692"/>
    </source>
</evidence>
<evidence type="ECO:0000256" key="7">
    <source>
        <dbReference type="ARBA" id="ARBA00024033"/>
    </source>
</evidence>
<feature type="compositionally biased region" description="Polar residues" evidence="8">
    <location>
        <begin position="469"/>
        <end position="480"/>
    </location>
</feature>
<dbReference type="EMBL" id="JAAOIV010000014">
    <property type="protein sequence ID" value="NHN57280.1"/>
    <property type="molecule type" value="Genomic_DNA"/>
</dbReference>
<keyword evidence="3" id="KW-0808">Transferase</keyword>
<evidence type="ECO:0000313" key="11">
    <source>
        <dbReference type="Proteomes" id="UP000744769"/>
    </source>
</evidence>
<keyword evidence="5 9" id="KW-1133">Transmembrane helix</keyword>
<keyword evidence="4 9" id="KW-0812">Transmembrane</keyword>
<evidence type="ECO:0000256" key="3">
    <source>
        <dbReference type="ARBA" id="ARBA00022679"/>
    </source>
</evidence>
<evidence type="ECO:0000256" key="1">
    <source>
        <dbReference type="ARBA" id="ARBA00004651"/>
    </source>
</evidence>
<proteinExistence type="inferred from homology"/>
<dbReference type="Proteomes" id="UP000744769">
    <property type="component" value="Unassembled WGS sequence"/>
</dbReference>
<feature type="transmembrane region" description="Helical" evidence="9">
    <location>
        <begin position="333"/>
        <end position="358"/>
    </location>
</feature>
<protein>
    <submittedName>
        <fullName evidence="10">DUF2029 domain-containing protein</fullName>
    </submittedName>
</protein>
<feature type="transmembrane region" description="Helical" evidence="9">
    <location>
        <begin position="49"/>
        <end position="69"/>
    </location>
</feature>
<comment type="similarity">
    <text evidence="7">Belongs to the glycosyltransferase 87 family.</text>
</comment>
<sequence length="480" mass="50075">MTLSPSGHHDPAVRDRLTVPSRGDAVAAAAVEFAGGPTGRYAAVGRHGLRYAVAVLSALASVLVALGVLQKNHCVRSGWSSPGSLWRACYSDLPIGLTATGGPWASGGPGHNQPVLTAVLQWAVREITPASDALGQQQRYFAFAAVIIAVLIGLTVAATAAMLPRTPWLAAHVALSPVLITAALVSFDVFGVCLATLGMAAWYRRRPELAGVLLGLATMARTYPLVLVAAIALIALRDGRRAELTRLLIAAAGAIAVSLGIAFLWGGNPFQVYGGWLDAAAAYGSPWFIPTMVKHPVSATTATGLAMIGWAAAIAVGVYLTRRPARQTPLAPLALTMLVIVLATGKALPVQACLWVLPLLALCAVRWRDHLVWAGVEIVYFVMVWMYAAAGANPGKGLPSAAYTVFLLVRLIAYAGLAWLAWETAEELDDHLDPEGAAAADAELAAVHAEHRALFAVGGETTGESSTGDAPNSTEPTSRS</sequence>
<dbReference type="GO" id="GO:0016758">
    <property type="term" value="F:hexosyltransferase activity"/>
    <property type="evidence" value="ECO:0007669"/>
    <property type="project" value="InterPro"/>
</dbReference>
<evidence type="ECO:0000256" key="2">
    <source>
        <dbReference type="ARBA" id="ARBA00022475"/>
    </source>
</evidence>